<accession>A0A8X6R9X8</accession>
<sequence>MNADRPVKSWLRNQFQTSSGVIRKVGQSRLKAKTSAQDRYLALNSQRHRWTTVYQLARELADGGITYTTTIPVLRRRAGTLEVQSLTDSKYVFGLGVPNLTLQKGPNTHRYATVCMSSMRILSSHSAIGMRPLMPMWNCSVRYEPRLHFLDDNARSFKARIVDEFYEEEYFCRMDCPLRSSDRNPFEHVWDGLERAISQRSQPPKTHGS</sequence>
<organism evidence="1 2">
    <name type="scientific">Trichonephila clavipes</name>
    <name type="common">Golden silk orbweaver</name>
    <name type="synonym">Nephila clavipes</name>
    <dbReference type="NCBI Taxonomy" id="2585209"/>
    <lineage>
        <taxon>Eukaryota</taxon>
        <taxon>Metazoa</taxon>
        <taxon>Ecdysozoa</taxon>
        <taxon>Arthropoda</taxon>
        <taxon>Chelicerata</taxon>
        <taxon>Arachnida</taxon>
        <taxon>Araneae</taxon>
        <taxon>Araneomorphae</taxon>
        <taxon>Entelegynae</taxon>
        <taxon>Araneoidea</taxon>
        <taxon>Nephilidae</taxon>
        <taxon>Trichonephila</taxon>
    </lineage>
</organism>
<keyword evidence="2" id="KW-1185">Reference proteome</keyword>
<evidence type="ECO:0000313" key="1">
    <source>
        <dbReference type="EMBL" id="GFX87921.1"/>
    </source>
</evidence>
<dbReference type="Proteomes" id="UP000887159">
    <property type="component" value="Unassembled WGS sequence"/>
</dbReference>
<dbReference type="AlphaFoldDB" id="A0A8X6R9X8"/>
<dbReference type="Gene3D" id="3.30.420.10">
    <property type="entry name" value="Ribonuclease H-like superfamily/Ribonuclease H"/>
    <property type="match status" value="1"/>
</dbReference>
<name>A0A8X6R9X8_TRICX</name>
<protein>
    <submittedName>
        <fullName evidence="1">Uncharacterized protein</fullName>
    </submittedName>
</protein>
<gene>
    <name evidence="1" type="ORF">TNCV_4373861</name>
</gene>
<dbReference type="InterPro" id="IPR036397">
    <property type="entry name" value="RNaseH_sf"/>
</dbReference>
<dbReference type="GO" id="GO:0003676">
    <property type="term" value="F:nucleic acid binding"/>
    <property type="evidence" value="ECO:0007669"/>
    <property type="project" value="InterPro"/>
</dbReference>
<reference evidence="1" key="1">
    <citation type="submission" date="2020-08" db="EMBL/GenBank/DDBJ databases">
        <title>Multicomponent nature underlies the extraordinary mechanical properties of spider dragline silk.</title>
        <authorList>
            <person name="Kono N."/>
            <person name="Nakamura H."/>
            <person name="Mori M."/>
            <person name="Yoshida Y."/>
            <person name="Ohtoshi R."/>
            <person name="Malay A.D."/>
            <person name="Moran D.A.P."/>
            <person name="Tomita M."/>
            <person name="Numata K."/>
            <person name="Arakawa K."/>
        </authorList>
    </citation>
    <scope>NUCLEOTIDE SEQUENCE</scope>
</reference>
<dbReference type="EMBL" id="BMAU01021040">
    <property type="protein sequence ID" value="GFX87921.1"/>
    <property type="molecule type" value="Genomic_DNA"/>
</dbReference>
<proteinExistence type="predicted"/>
<evidence type="ECO:0000313" key="2">
    <source>
        <dbReference type="Proteomes" id="UP000887159"/>
    </source>
</evidence>
<comment type="caution">
    <text evidence="1">The sequence shown here is derived from an EMBL/GenBank/DDBJ whole genome shotgun (WGS) entry which is preliminary data.</text>
</comment>